<dbReference type="AlphaFoldDB" id="A0A0W4ZC56"/>
<reference evidence="3" key="1">
    <citation type="journal article" date="2016" name="Nat. Commun.">
        <title>Genome analysis of three Pneumocystis species reveals adaptation mechanisms to life exclusively in mammalian hosts.</title>
        <authorList>
            <person name="Ma L."/>
            <person name="Chen Z."/>
            <person name="Huang D.W."/>
            <person name="Kutty G."/>
            <person name="Ishihara M."/>
            <person name="Wang H."/>
            <person name="Abouelleil A."/>
            <person name="Bishop L."/>
            <person name="Davey E."/>
            <person name="Deng R."/>
            <person name="Deng X."/>
            <person name="Fan L."/>
            <person name="Fantoni G."/>
            <person name="Fitzgerald M."/>
            <person name="Gogineni E."/>
            <person name="Goldberg J.M."/>
            <person name="Handley G."/>
            <person name="Hu X."/>
            <person name="Huber C."/>
            <person name="Jiao X."/>
            <person name="Jones K."/>
            <person name="Levin J.Z."/>
            <person name="Liu Y."/>
            <person name="Macdonald P."/>
            <person name="Melnikov A."/>
            <person name="Raley C."/>
            <person name="Sassi M."/>
            <person name="Sherman B.T."/>
            <person name="Song X."/>
            <person name="Sykes S."/>
            <person name="Tran B."/>
            <person name="Walsh L."/>
            <person name="Xia Y."/>
            <person name="Yang J."/>
            <person name="Young S."/>
            <person name="Zeng Q."/>
            <person name="Zheng X."/>
            <person name="Stephens R."/>
            <person name="Nusbaum C."/>
            <person name="Birren B.W."/>
            <person name="Azadi P."/>
            <person name="Lempicki R.A."/>
            <person name="Cuomo C.A."/>
            <person name="Kovacs J.A."/>
        </authorList>
    </citation>
    <scope>NUCLEOTIDE SEQUENCE [LARGE SCALE GENOMIC DNA]</scope>
    <source>
        <strain evidence="3">B80</strain>
    </source>
</reference>
<evidence type="ECO:0000313" key="3">
    <source>
        <dbReference type="Proteomes" id="UP000054454"/>
    </source>
</evidence>
<gene>
    <name evidence="2" type="ORF">T552_03239</name>
</gene>
<evidence type="ECO:0000313" key="2">
    <source>
        <dbReference type="EMBL" id="KTW25965.1"/>
    </source>
</evidence>
<proteinExistence type="predicted"/>
<keyword evidence="3" id="KW-1185">Reference proteome</keyword>
<evidence type="ECO:0000256" key="1">
    <source>
        <dbReference type="SAM" id="MobiDB-lite"/>
    </source>
</evidence>
<accession>A0A0W4ZC56</accession>
<dbReference type="GeneID" id="28937952"/>
<name>A0A0W4ZC56_PNEC8</name>
<dbReference type="VEuPathDB" id="FungiDB:T552_03239"/>
<dbReference type="Proteomes" id="UP000054454">
    <property type="component" value="Unassembled WGS sequence"/>
</dbReference>
<sequence>MRAIKDVYGHLTSKSSYTYPEPSSVLISMSSIESSAIENIERQSRNTSQGQNESTGSISRPDSPIRLLFHPGAEVNTRIKDQNIGYSLNFGYERVIIKGDNDYQRWLKDYAKKDMFTDWVETTFGKFVGR</sequence>
<protein>
    <submittedName>
        <fullName evidence="2">Uncharacterized protein</fullName>
    </submittedName>
</protein>
<feature type="compositionally biased region" description="Polar residues" evidence="1">
    <location>
        <begin position="45"/>
        <end position="60"/>
    </location>
</feature>
<organism evidence="2 3">
    <name type="scientific">Pneumocystis carinii (strain B80)</name>
    <name type="common">Rat pneumocystis pneumonia agent</name>
    <name type="synonym">Pneumocystis carinii f. sp. carinii</name>
    <dbReference type="NCBI Taxonomy" id="1408658"/>
    <lineage>
        <taxon>Eukaryota</taxon>
        <taxon>Fungi</taxon>
        <taxon>Dikarya</taxon>
        <taxon>Ascomycota</taxon>
        <taxon>Taphrinomycotina</taxon>
        <taxon>Pneumocystomycetes</taxon>
        <taxon>Pneumocystaceae</taxon>
        <taxon>Pneumocystis</taxon>
    </lineage>
</organism>
<dbReference type="EMBL" id="LFVZ01000015">
    <property type="protein sequence ID" value="KTW25965.1"/>
    <property type="molecule type" value="Genomic_DNA"/>
</dbReference>
<feature type="region of interest" description="Disordered" evidence="1">
    <location>
        <begin position="37"/>
        <end position="64"/>
    </location>
</feature>
<dbReference type="RefSeq" id="XP_018224545.1">
    <property type="nucleotide sequence ID" value="XM_018371749.1"/>
</dbReference>
<dbReference type="OrthoDB" id="5357018at2759"/>
<comment type="caution">
    <text evidence="2">The sequence shown here is derived from an EMBL/GenBank/DDBJ whole genome shotgun (WGS) entry which is preliminary data.</text>
</comment>